<dbReference type="Proteomes" id="UP000009168">
    <property type="component" value="Unassembled WGS sequence"/>
</dbReference>
<organism evidence="2 3">
    <name type="scientific">Tetrahymena thermophila (strain SB210)</name>
    <dbReference type="NCBI Taxonomy" id="312017"/>
    <lineage>
        <taxon>Eukaryota</taxon>
        <taxon>Sar</taxon>
        <taxon>Alveolata</taxon>
        <taxon>Ciliophora</taxon>
        <taxon>Intramacronucleata</taxon>
        <taxon>Oligohymenophorea</taxon>
        <taxon>Hymenostomatida</taxon>
        <taxon>Tetrahymenina</taxon>
        <taxon>Tetrahymenidae</taxon>
        <taxon>Tetrahymena</taxon>
    </lineage>
</organism>
<feature type="compositionally biased region" description="Polar residues" evidence="1">
    <location>
        <begin position="1"/>
        <end position="10"/>
    </location>
</feature>
<reference evidence="3" key="1">
    <citation type="journal article" date="2006" name="PLoS Biol.">
        <title>Macronuclear genome sequence of the ciliate Tetrahymena thermophila, a model eukaryote.</title>
        <authorList>
            <person name="Eisen J.A."/>
            <person name="Coyne R.S."/>
            <person name="Wu M."/>
            <person name="Wu D."/>
            <person name="Thiagarajan M."/>
            <person name="Wortman J.R."/>
            <person name="Badger J.H."/>
            <person name="Ren Q."/>
            <person name="Amedeo P."/>
            <person name="Jones K.M."/>
            <person name="Tallon L.J."/>
            <person name="Delcher A.L."/>
            <person name="Salzberg S.L."/>
            <person name="Silva J.C."/>
            <person name="Haas B.J."/>
            <person name="Majoros W.H."/>
            <person name="Farzad M."/>
            <person name="Carlton J.M."/>
            <person name="Smith R.K. Jr."/>
            <person name="Garg J."/>
            <person name="Pearlman R.E."/>
            <person name="Karrer K.M."/>
            <person name="Sun L."/>
            <person name="Manning G."/>
            <person name="Elde N.C."/>
            <person name="Turkewitz A.P."/>
            <person name="Asai D.J."/>
            <person name="Wilkes D.E."/>
            <person name="Wang Y."/>
            <person name="Cai H."/>
            <person name="Collins K."/>
            <person name="Stewart B.A."/>
            <person name="Lee S.R."/>
            <person name="Wilamowska K."/>
            <person name="Weinberg Z."/>
            <person name="Ruzzo W.L."/>
            <person name="Wloga D."/>
            <person name="Gaertig J."/>
            <person name="Frankel J."/>
            <person name="Tsao C.-C."/>
            <person name="Gorovsky M.A."/>
            <person name="Keeling P.J."/>
            <person name="Waller R.F."/>
            <person name="Patron N.J."/>
            <person name="Cherry J.M."/>
            <person name="Stover N.A."/>
            <person name="Krieger C.J."/>
            <person name="del Toro C."/>
            <person name="Ryder H.F."/>
            <person name="Williamson S.C."/>
            <person name="Barbeau R.A."/>
            <person name="Hamilton E.P."/>
            <person name="Orias E."/>
        </authorList>
    </citation>
    <scope>NUCLEOTIDE SEQUENCE [LARGE SCALE GENOMIC DNA]</scope>
    <source>
        <strain evidence="3">SB210</strain>
    </source>
</reference>
<sequence length="313" mass="35521">METSVCDQLPSTPPKLAEKYSEYDDNNSERHYRCSPLVLKASSHLSMCHLKHLPHINAKANLAEENLYNICKNIDCEFQSSFTLDDINEKISTTHNTPTDETYAKFTSSNNPNTILGSSDFPNEINNVLNNAQSVYNSEDNTTESLTNISTGVCCKENGAIFCCEEFENRIFNWIEENIPKMSKPEEKMELYFEKRRNTLLINSLPMQLRMQESIQQNEIPTMEFSQASSTSSIPPPNGLNQNDLLSKISSISSSQESQSMKIIEGVEKFGSSLFKRRQSQVMQPSTGNRLTQNKRLSIMTVTLPFNKIDEKN</sequence>
<keyword evidence="3" id="KW-1185">Reference proteome</keyword>
<dbReference type="AlphaFoldDB" id="I7M1U2"/>
<feature type="compositionally biased region" description="Basic and acidic residues" evidence="1">
    <location>
        <begin position="16"/>
        <end position="27"/>
    </location>
</feature>
<dbReference type="EMBL" id="GG662663">
    <property type="protein sequence ID" value="EAR97586.3"/>
    <property type="molecule type" value="Genomic_DNA"/>
</dbReference>
<feature type="region of interest" description="Disordered" evidence="1">
    <location>
        <begin position="223"/>
        <end position="244"/>
    </location>
</feature>
<name>I7M1U2_TETTS</name>
<proteinExistence type="predicted"/>
<dbReference type="KEGG" id="tet:TTHERM_00439340"/>
<dbReference type="InParanoid" id="I7M1U2"/>
<evidence type="ECO:0000256" key="1">
    <source>
        <dbReference type="SAM" id="MobiDB-lite"/>
    </source>
</evidence>
<protein>
    <submittedName>
        <fullName evidence="2">Uncharacterized protein</fullName>
    </submittedName>
</protein>
<dbReference type="RefSeq" id="XP_001017831.3">
    <property type="nucleotide sequence ID" value="XM_001017831.3"/>
</dbReference>
<feature type="region of interest" description="Disordered" evidence="1">
    <location>
        <begin position="1"/>
        <end position="27"/>
    </location>
</feature>
<evidence type="ECO:0000313" key="3">
    <source>
        <dbReference type="Proteomes" id="UP000009168"/>
    </source>
</evidence>
<gene>
    <name evidence="2" type="ORF">TTHERM_00439340</name>
</gene>
<dbReference type="GeneID" id="7828934"/>
<evidence type="ECO:0000313" key="2">
    <source>
        <dbReference type="EMBL" id="EAR97586.3"/>
    </source>
</evidence>
<accession>I7M1U2</accession>